<feature type="transmembrane region" description="Helical" evidence="1">
    <location>
        <begin position="12"/>
        <end position="34"/>
    </location>
</feature>
<feature type="transmembrane region" description="Helical" evidence="1">
    <location>
        <begin position="70"/>
        <end position="89"/>
    </location>
</feature>
<feature type="transmembrane region" description="Helical" evidence="1">
    <location>
        <begin position="95"/>
        <end position="113"/>
    </location>
</feature>
<keyword evidence="1" id="KW-1133">Transmembrane helix</keyword>
<comment type="caution">
    <text evidence="3">The sequence shown here is derived from an EMBL/GenBank/DDBJ whole genome shotgun (WGS) entry which is preliminary data.</text>
</comment>
<accession>A0ABV1HP66</accession>
<feature type="transmembrane region" description="Helical" evidence="1">
    <location>
        <begin position="40"/>
        <end position="58"/>
    </location>
</feature>
<evidence type="ECO:0000256" key="1">
    <source>
        <dbReference type="SAM" id="Phobius"/>
    </source>
</evidence>
<dbReference type="SUPFAM" id="SSF81321">
    <property type="entry name" value="Family A G protein-coupled receptor-like"/>
    <property type="match status" value="1"/>
</dbReference>
<dbReference type="EMBL" id="JBBMFJ010000027">
    <property type="protein sequence ID" value="MEQ2563909.1"/>
    <property type="molecule type" value="Genomic_DNA"/>
</dbReference>
<protein>
    <submittedName>
        <fullName evidence="3">Tripartite tricarboxylate transporter TctB family protein</fullName>
    </submittedName>
</protein>
<dbReference type="Pfam" id="PF07331">
    <property type="entry name" value="TctB"/>
    <property type="match status" value="1"/>
</dbReference>
<keyword evidence="1" id="KW-0812">Transmembrane</keyword>
<dbReference type="Proteomes" id="UP001437460">
    <property type="component" value="Unassembled WGS sequence"/>
</dbReference>
<sequence length="154" mass="16733">MKLKRDQITGALLVLIGIIVAFMTSSFSVPFSMSYPGPKALPMIAVIGFIVCGAGIFVESTKSNKEEKVFLVKEGWIRVIVSTVILAVYILAMKYVGYLIATPVICYILTTLYAKGSKSTLKGRLIYTILLTAIIYAVYVYAFGLGVPTGELFG</sequence>
<reference evidence="3 4" key="1">
    <citation type="submission" date="2024-03" db="EMBL/GenBank/DDBJ databases">
        <title>Human intestinal bacterial collection.</title>
        <authorList>
            <person name="Pauvert C."/>
            <person name="Hitch T.C.A."/>
            <person name="Clavel T."/>
        </authorList>
    </citation>
    <scope>NUCLEOTIDE SEQUENCE [LARGE SCALE GENOMIC DNA]</scope>
    <source>
        <strain evidence="3 4">CLA-AP-H27</strain>
    </source>
</reference>
<feature type="domain" description="DUF1468" evidence="2">
    <location>
        <begin position="8"/>
        <end position="148"/>
    </location>
</feature>
<keyword evidence="4" id="KW-1185">Reference proteome</keyword>
<organism evidence="3 4">
    <name type="scientific">Ventrimonas faecis</name>
    <dbReference type="NCBI Taxonomy" id="3133170"/>
    <lineage>
        <taxon>Bacteria</taxon>
        <taxon>Bacillati</taxon>
        <taxon>Bacillota</taxon>
        <taxon>Clostridia</taxon>
        <taxon>Lachnospirales</taxon>
        <taxon>Lachnospiraceae</taxon>
        <taxon>Ventrimonas</taxon>
    </lineage>
</organism>
<dbReference type="InterPro" id="IPR009936">
    <property type="entry name" value="DUF1468"/>
</dbReference>
<dbReference type="RefSeq" id="WP_349229984.1">
    <property type="nucleotide sequence ID" value="NZ_JBBMFJ010000027.1"/>
</dbReference>
<keyword evidence="1" id="KW-0472">Membrane</keyword>
<gene>
    <name evidence="3" type="ORF">WMO41_12175</name>
</gene>
<proteinExistence type="predicted"/>
<evidence type="ECO:0000313" key="4">
    <source>
        <dbReference type="Proteomes" id="UP001437460"/>
    </source>
</evidence>
<name>A0ABV1HP66_9FIRM</name>
<evidence type="ECO:0000313" key="3">
    <source>
        <dbReference type="EMBL" id="MEQ2563909.1"/>
    </source>
</evidence>
<evidence type="ECO:0000259" key="2">
    <source>
        <dbReference type="Pfam" id="PF07331"/>
    </source>
</evidence>
<feature type="transmembrane region" description="Helical" evidence="1">
    <location>
        <begin position="125"/>
        <end position="144"/>
    </location>
</feature>